<dbReference type="EMBL" id="ML145172">
    <property type="protein sequence ID" value="TBU55250.1"/>
    <property type="molecule type" value="Genomic_DNA"/>
</dbReference>
<evidence type="ECO:0000313" key="3">
    <source>
        <dbReference type="Proteomes" id="UP000292082"/>
    </source>
</evidence>
<reference evidence="2 3" key="1">
    <citation type="submission" date="2019-01" db="EMBL/GenBank/DDBJ databases">
        <title>Draft genome sequences of three monokaryotic isolates of the white-rot basidiomycete fungus Dichomitus squalens.</title>
        <authorList>
            <consortium name="DOE Joint Genome Institute"/>
            <person name="Lopez S.C."/>
            <person name="Andreopoulos B."/>
            <person name="Pangilinan J."/>
            <person name="Lipzen A."/>
            <person name="Riley R."/>
            <person name="Ahrendt S."/>
            <person name="Ng V."/>
            <person name="Barry K."/>
            <person name="Daum C."/>
            <person name="Grigoriev I.V."/>
            <person name="Hilden K.S."/>
            <person name="Makela M.R."/>
            <person name="de Vries R.P."/>
        </authorList>
    </citation>
    <scope>NUCLEOTIDE SEQUENCE [LARGE SCALE GENOMIC DNA]</scope>
    <source>
        <strain evidence="2 3">CBS 464.89</strain>
    </source>
</reference>
<evidence type="ECO:0000256" key="1">
    <source>
        <dbReference type="SAM" id="MobiDB-lite"/>
    </source>
</evidence>
<feature type="compositionally biased region" description="Basic and acidic residues" evidence="1">
    <location>
        <begin position="209"/>
        <end position="223"/>
    </location>
</feature>
<protein>
    <submittedName>
        <fullName evidence="2">Uncharacterized protein</fullName>
    </submittedName>
</protein>
<accession>A0A4Q9PM04</accession>
<gene>
    <name evidence="2" type="ORF">BD310DRAFT_1041250</name>
</gene>
<evidence type="ECO:0000313" key="2">
    <source>
        <dbReference type="EMBL" id="TBU55250.1"/>
    </source>
</evidence>
<keyword evidence="3" id="KW-1185">Reference proteome</keyword>
<feature type="compositionally biased region" description="Polar residues" evidence="1">
    <location>
        <begin position="188"/>
        <end position="199"/>
    </location>
</feature>
<feature type="region of interest" description="Disordered" evidence="1">
    <location>
        <begin position="133"/>
        <end position="223"/>
    </location>
</feature>
<name>A0A4Q9PM04_9APHY</name>
<organism evidence="2 3">
    <name type="scientific">Dichomitus squalens</name>
    <dbReference type="NCBI Taxonomy" id="114155"/>
    <lineage>
        <taxon>Eukaryota</taxon>
        <taxon>Fungi</taxon>
        <taxon>Dikarya</taxon>
        <taxon>Basidiomycota</taxon>
        <taxon>Agaricomycotina</taxon>
        <taxon>Agaricomycetes</taxon>
        <taxon>Polyporales</taxon>
        <taxon>Polyporaceae</taxon>
        <taxon>Dichomitus</taxon>
    </lineage>
</organism>
<proteinExistence type="predicted"/>
<dbReference type="Proteomes" id="UP000292082">
    <property type="component" value="Unassembled WGS sequence"/>
</dbReference>
<sequence>MSYTLLSGEDTIHTAHHDLESFYWTLLWIALRYTGHDYKPNPWQPDPCARAYRIGNDEEAASAKAHWIIGRKLRITFTGNKPLTDLMHDFRMLIWQRTVAHPYEQEPQYLTHAAVLELLDKALARSNEWPDAKSEGSKAFVRPHTVSVHLDQPKRHAEQDAEDSESTAKRSRRQSKKENGTATGDPFESTSNPQLTTVKGSSRGSRGRAGGDSKTRGSEKQQS</sequence>
<dbReference type="AlphaFoldDB" id="A0A4Q9PM04"/>